<keyword evidence="3" id="KW-1185">Reference proteome</keyword>
<evidence type="ECO:0000313" key="2">
    <source>
        <dbReference type="EMBL" id="MEM4988358.1"/>
    </source>
</evidence>
<dbReference type="Proteomes" id="UP001495910">
    <property type="component" value="Unassembled WGS sequence"/>
</dbReference>
<organism evidence="2 3">
    <name type="scientific">Collimonas rhizosphaerae</name>
    <dbReference type="NCBI Taxonomy" id="3126357"/>
    <lineage>
        <taxon>Bacteria</taxon>
        <taxon>Pseudomonadati</taxon>
        <taxon>Pseudomonadota</taxon>
        <taxon>Betaproteobacteria</taxon>
        <taxon>Burkholderiales</taxon>
        <taxon>Oxalobacteraceae</taxon>
        <taxon>Collimonas</taxon>
    </lineage>
</organism>
<evidence type="ECO:0000256" key="1">
    <source>
        <dbReference type="SAM" id="SignalP"/>
    </source>
</evidence>
<evidence type="ECO:0000313" key="3">
    <source>
        <dbReference type="Proteomes" id="UP001495910"/>
    </source>
</evidence>
<gene>
    <name evidence="2" type="ORF">V8G57_13260</name>
</gene>
<dbReference type="EMBL" id="JBANDC010000008">
    <property type="protein sequence ID" value="MEM4988358.1"/>
    <property type="molecule type" value="Genomic_DNA"/>
</dbReference>
<accession>A0ABU9PWG3</accession>
<keyword evidence="1" id="KW-0732">Signal</keyword>
<dbReference type="RefSeq" id="WP_342829801.1">
    <property type="nucleotide sequence ID" value="NZ_JBANDC010000008.1"/>
</dbReference>
<name>A0ABU9PWG3_9BURK</name>
<feature type="chain" id="PRO_5046159991" description="Lipoprotein" evidence="1">
    <location>
        <begin position="18"/>
        <end position="65"/>
    </location>
</feature>
<feature type="signal peptide" evidence="1">
    <location>
        <begin position="1"/>
        <end position="17"/>
    </location>
</feature>
<sequence>MKTVAALVLLFAVLACSKEEEPKAVVATPEAGAPAAATTVDSKDIQAARKAAMEALNAASAPAKP</sequence>
<dbReference type="PROSITE" id="PS51257">
    <property type="entry name" value="PROKAR_LIPOPROTEIN"/>
    <property type="match status" value="1"/>
</dbReference>
<proteinExistence type="predicted"/>
<protein>
    <recommendedName>
        <fullName evidence="4">Lipoprotein</fullName>
    </recommendedName>
</protein>
<reference evidence="2 3" key="1">
    <citation type="submission" date="2024-02" db="EMBL/GenBank/DDBJ databases">
        <title>Draft genome sequence of Collimonas sp. strain H4R21, an effective mineral-weathering bacterial strain isolated from the beech rhizosphere.</title>
        <authorList>
            <person name="Morin E."/>
            <person name="Uroz S."/>
            <person name="Leveau J.H.J."/>
            <person name="Kumar R."/>
            <person name="Rey M.W."/>
            <person name="Pham J."/>
        </authorList>
    </citation>
    <scope>NUCLEOTIDE SEQUENCE [LARGE SCALE GENOMIC DNA]</scope>
    <source>
        <strain evidence="2 3">H4R21</strain>
    </source>
</reference>
<comment type="caution">
    <text evidence="2">The sequence shown here is derived from an EMBL/GenBank/DDBJ whole genome shotgun (WGS) entry which is preliminary data.</text>
</comment>
<evidence type="ECO:0008006" key="4">
    <source>
        <dbReference type="Google" id="ProtNLM"/>
    </source>
</evidence>